<feature type="region of interest" description="Disordered" evidence="2">
    <location>
        <begin position="294"/>
        <end position="334"/>
    </location>
</feature>
<dbReference type="Pfam" id="PF09479">
    <property type="entry name" value="Flg_new"/>
    <property type="match status" value="4"/>
</dbReference>
<evidence type="ECO:0000313" key="5">
    <source>
        <dbReference type="Proteomes" id="UP001232750"/>
    </source>
</evidence>
<reference evidence="4 5" key="1">
    <citation type="submission" date="2023-05" db="EMBL/GenBank/DDBJ databases">
        <title>Gordonibacter KGMB12511T sp. nov., isolated from faeces of healthy Korean.</title>
        <authorList>
            <person name="Kim H.S."/>
            <person name="Kim J.-S."/>
            <person name="Suh M.K."/>
            <person name="Eom M.K."/>
            <person name="Do H.E."/>
            <person name="Lee J.-S."/>
        </authorList>
    </citation>
    <scope>NUCLEOTIDE SEQUENCE [LARGE SCALE GENOMIC DNA]</scope>
    <source>
        <strain evidence="4 5">KGMB12511</strain>
    </source>
</reference>
<dbReference type="Gene3D" id="2.60.40.4270">
    <property type="entry name" value="Listeria-Bacteroides repeat domain"/>
    <property type="match status" value="4"/>
</dbReference>
<dbReference type="Pfam" id="PF13306">
    <property type="entry name" value="LRR_5"/>
    <property type="match status" value="6"/>
</dbReference>
<dbReference type="InterPro" id="IPR026906">
    <property type="entry name" value="LRR_5"/>
</dbReference>
<proteinExistence type="predicted"/>
<gene>
    <name evidence="4" type="ORF">QNJ86_07620</name>
</gene>
<sequence length="2726" mass="295236">MWEAAGFQHFAEPAEPGVTVGPEAGGSNADAGSDAEAAASGFVFTLLEDYTLSAGWEGVEDPAAEVEIPASAEINGVSYRVSTIAANAFANRGALASVTLPATVTSIGDAAFAGCANLASIQLPDTLRELGERAFEATGLTDVWLPASVQAIASRAFASCESLTRIVALGTPQVADDILAGCANLSLYCPYNADNTYPWNLGLIANNNHLNPYGLTLPEEPLTLEVGQQANLFENALTEVPEGCTLTYSYAAAPVSVENGLVTGKAAGTTAVTVFLSLEDITLAQGFLPVTVKEPSTPAEENQPEPEAQPKDDQLKEELPLTSTPTSPEAEVDAEAETLITSETAALSTANRAFSADSSRLLYTDNTSEVKPLQTDVSFEQVFSGTTFKFTVLTDGGSVSVSRSDDAALLPAGNVIIPAQVTDDQGKTYAVTAIADQGFSWCPQITSVSFEEGSSLTVIGERAFGDDRVLEHIALPSTLTSIGANAFYNCASLGTLEIPDGVTEIGPLAFHNCSSLTQIVLGAQCNALTDRLFMNETKLASITVKGTIDLFEKNAFAGTPTENLTIYVPSAAEKTKWENANAKMEYGLVNDNIRVATDFWQVIFNTGTETPASFTWPVAKGQPLSEPTLSRPGYGLAGWYTDQACTQPWDFATPVTSDLPLYAKWVEEAIDEASGLIFRMRSDGASLSVAAADPNVISGTFIIPSSYELAGVSYPVKEIGKRAFFGGTHITAVTIPDSVEIIGVQAFRGCLEISRVTISENSALEVIEQDAFADIDHVASIYLPKNVRVIERTAFYDCPALNRVEFASPNTLEILGESAFQQCIRLTSIQLPDSLREIKDAAFDNCKSLATVHLPSSLESIGAIAFRNCSMLPTVDFPQTLQHIGNEAFRSCSSLKAAYLPASLTSLGQNAFNSCAKLECVTLPATLESLGYGAFSKAPLKGVLACGAYKNLEVSSAFVEVAKENVKVFLPAIAEDGSGDTFETLQQAWTDYGFSQFQCSGGPLPTINNVSNTDRSIASWNFMSDGTLVIASTEELADFGWTWDKTEALENEHWSVVRNFVKSVDMGNLYKAASMECWFKNMSNLTDISCASVPEGTLNCKDMFGGTGIIEVPSSFTLPKSVQIAYSMFIGCASLTSVNFTLPNGLQNVQSMFNGCTSLTHVADSFRMPDSVSIANSMFENTAIESLPDGFTLSTSIKQTGRMFYGCKNLTFLPDSFLLPEGLVHIDSMFEGSGIAELPDAFNLPKSAQHIIKMFAHCKQLSSLPKHFRIPESITPFYSISAFNGCDNLTSLNAEFSMPAALIAEASSLFKSEKMLPLYYEGNDPVVLAATEPWWSNQNRKLVTPKNTTVNFKVSDKAGSGWTNISAASPDESGLVVEPLAPSRYASNQVFTLWYTNESCTQRVDFSKPIKDQVSVDENGKYTLYGKYVAGSLGGNLPTVNNEGHASWSISDDGTFYLRGSGTIDNLGWDTGYDEFTPMEGHWAPYRDLVYKVSMQPGISSNTTCFWFADMPNLVDIQELVVPRDVVKMAWTFQKSSAIHTFPEGFTIPEGVTNVHGIFRWCSSISTFPESFSLPSTTWELNSMFRASGVETLPENFTLPEKARGLRWLFWDCSRLKSLPSRFRIPETGGVDAYGMLENCVSLVSLPEGFKIPNNVVKTKANSGMDRILNNCPSLTVLPSSFSFPDAPEGSPWITPFTCSVFGDESSYIPTYYKGKDPSVLNYDWGSQRRTLVTDSSDANNYGMREVTFKLQEASGNFDWVTRAVTMTNSSGIVTNPGIPLLVGYTFTDWCVDEGCLEPFDFTQPLPEGVTTLYGKWVKHGGRYVAEGALPVDDNIGSAWWSITADGTFNLKCEGGSSIDVGDLTWNDGRKKYWQPYAGEVYSLNMHKDVRARSMTAWFKYMTQLEDVREGFFIPENCKWTQHLFFNDKKLRYLPTGLFPADCKVANIWGMFQYCESLESLPADFTIPESVDTMGCLFYCATSLASLPEGFRLHDRVTSISEAFNYCKSLRSLPENFAILSSVKSLGSAFTNCTNLTVLPAGLLSELSDEAKAKLNDPHTSASNDAVGVFGFSSSVFTGTLPTYFPAPKDQQGLIDWEAQKRTLVTDPAQEGQALVTLMLPNEGGTDFYSWQTLMVAKGSSLDQPAAPKRADGLFAGWYRGGDYTTAVTFPLMVSGNTTLYAKYQPLSGTLPTTREGVEGVGEEATWSLSEDGLLTIDCVEGAKISDLKFGGDQNYWGPVRSLVKKVVMSPTVKTNVMAYWFQNMPNLVDISEVFIPEGAKELYGLFMNCTSLANIPDSFQVPEGATDTGALFQGCLKITALPEAFRIPNSVITTYHMFRSCSSLTALPTGFSLPANLQKAENMFSGCTQLQSFPEGFTLPETLTMAHSMFSNCTSLQSLPEGFKLPDNIVRIHGMFKDCSALTTLPEGFTIPLKAPLADDGKMDNMFDGCNSLKVLPSTFDFPLAVAQESTNFFMAKDADTLTYFAGPVVSAVRQYDWGSQKRKLVVPDDPENPLPSNVHPVTFKLPDASSPDGWATYQSVLTDEGTGKVAKPSDPARFGYPFLGWFTEPDYQRLFDFDSVIDSNEVVVYGKFGAPILRFEAPVQATVEIDATGSVSTASAQARSFTPVEVNVQGLRLDKRFGASKVFDDPSKVSALVQFPSGTPYAVPLGGGSVATSATVPVSSGFAKPGLLSCTVSMDLGGTTLRYIPDASTEVAALIWTVSL</sequence>
<comment type="subcellular location">
    <subcellularLocation>
        <location evidence="1">Cell envelope</location>
    </subcellularLocation>
</comment>
<dbReference type="PROSITE" id="PS51038">
    <property type="entry name" value="BAH"/>
    <property type="match status" value="1"/>
</dbReference>
<evidence type="ECO:0000256" key="1">
    <source>
        <dbReference type="ARBA" id="ARBA00004196"/>
    </source>
</evidence>
<evidence type="ECO:0000256" key="2">
    <source>
        <dbReference type="SAM" id="MobiDB-lite"/>
    </source>
</evidence>
<dbReference type="PANTHER" id="PTHR45661:SF3">
    <property type="entry name" value="IG-LIKE DOMAIN-CONTAINING PROTEIN"/>
    <property type="match status" value="1"/>
</dbReference>
<accession>A0ABT7DMB7</accession>
<feature type="domain" description="BAH" evidence="3">
    <location>
        <begin position="1857"/>
        <end position="1982"/>
    </location>
</feature>
<evidence type="ECO:0000259" key="3">
    <source>
        <dbReference type="PROSITE" id="PS51038"/>
    </source>
</evidence>
<dbReference type="InterPro" id="IPR053139">
    <property type="entry name" value="Surface_bspA-like"/>
</dbReference>
<dbReference type="InterPro" id="IPR001025">
    <property type="entry name" value="BAH_dom"/>
</dbReference>
<keyword evidence="5" id="KW-1185">Reference proteome</keyword>
<dbReference type="NCBIfam" id="TIGR02543">
    <property type="entry name" value="List_Bact_rpt"/>
    <property type="match status" value="1"/>
</dbReference>
<dbReference type="Gene3D" id="3.80.10.10">
    <property type="entry name" value="Ribonuclease Inhibitor"/>
    <property type="match status" value="7"/>
</dbReference>
<feature type="region of interest" description="Disordered" evidence="2">
    <location>
        <begin position="12"/>
        <end position="33"/>
    </location>
</feature>
<comment type="caution">
    <text evidence="4">The sequence shown here is derived from an EMBL/GenBank/DDBJ whole genome shotgun (WGS) entry which is preliminary data.</text>
</comment>
<feature type="compositionally biased region" description="Basic and acidic residues" evidence="2">
    <location>
        <begin position="308"/>
        <end position="319"/>
    </location>
</feature>
<dbReference type="RefSeq" id="WP_283832007.1">
    <property type="nucleotide sequence ID" value="NZ_JASJEU010000013.1"/>
</dbReference>
<dbReference type="Proteomes" id="UP001232750">
    <property type="component" value="Unassembled WGS sequence"/>
</dbReference>
<dbReference type="Gene3D" id="3.40.50.12480">
    <property type="match status" value="1"/>
</dbReference>
<dbReference type="PANTHER" id="PTHR45661">
    <property type="entry name" value="SURFACE ANTIGEN"/>
    <property type="match status" value="1"/>
</dbReference>
<dbReference type="InterPro" id="IPR013378">
    <property type="entry name" value="InlB-like_B-rpt"/>
</dbReference>
<dbReference type="EMBL" id="JASJEU010000013">
    <property type="protein sequence ID" value="MDJ1650666.1"/>
    <property type="molecule type" value="Genomic_DNA"/>
</dbReference>
<organism evidence="4 5">
    <name type="scientific">Gordonibacter faecis</name>
    <dbReference type="NCBI Taxonomy" id="3047475"/>
    <lineage>
        <taxon>Bacteria</taxon>
        <taxon>Bacillati</taxon>
        <taxon>Actinomycetota</taxon>
        <taxon>Coriobacteriia</taxon>
        <taxon>Eggerthellales</taxon>
        <taxon>Eggerthellaceae</taxon>
        <taxon>Gordonibacter</taxon>
    </lineage>
</organism>
<protein>
    <submittedName>
        <fullName evidence="4">Leucine-rich repeat protein</fullName>
    </submittedName>
</protein>
<dbReference type="SUPFAM" id="SSF52058">
    <property type="entry name" value="L domain-like"/>
    <property type="match status" value="2"/>
</dbReference>
<dbReference type="InterPro" id="IPR032675">
    <property type="entry name" value="LRR_dom_sf"/>
</dbReference>
<evidence type="ECO:0000313" key="4">
    <source>
        <dbReference type="EMBL" id="MDJ1650666.1"/>
    </source>
</evidence>
<dbReference type="InterPro" id="IPR042229">
    <property type="entry name" value="Listeria/Bacterioides_rpt_sf"/>
</dbReference>
<name>A0ABT7DMB7_9ACTN</name>